<dbReference type="GO" id="GO:0004672">
    <property type="term" value="F:protein kinase activity"/>
    <property type="evidence" value="ECO:0007669"/>
    <property type="project" value="InterPro"/>
</dbReference>
<accession>A0A6C0KV95</accession>
<sequence length="339" mass="40271">MEMNTEKSHSKYLGEGSYGCVVKPPVKCKNKVKLRKEKKKEILVGKIFANNNNFKKEIIANKNIIAIDKTGNKLLSATSYCTVPIKNFKDTNRTKMCEFKHGYKKQPFLYQLNMPYGGITFKEYFKMNTYSIYDILKSLVNPFETLVLLEKKKMCHQDIKPDNILVKPSKESIIIDYGLMISYNKVYSLENRHRLKYSYFPYPPEYKIFEFIHFQKCYKYQYCNYIYNNYISNRSPTVSSNILEKLFDNNEIINIFKRKIDNLIEKDKDGIIEKYMIKYANRIDVFSLGMTLVRMLKYVNYNLTDNNINTFIRNLIHPDFKVRYTPKEALNHLKIIINK</sequence>
<evidence type="ECO:0000259" key="1">
    <source>
        <dbReference type="PROSITE" id="PS50011"/>
    </source>
</evidence>
<dbReference type="GO" id="GO:0005524">
    <property type="term" value="F:ATP binding"/>
    <property type="evidence" value="ECO:0007669"/>
    <property type="project" value="InterPro"/>
</dbReference>
<name>A0A6C0KV95_9ZZZZ</name>
<dbReference type="InterPro" id="IPR008271">
    <property type="entry name" value="Ser/Thr_kinase_AS"/>
</dbReference>
<dbReference type="SMART" id="SM00220">
    <property type="entry name" value="S_TKc"/>
    <property type="match status" value="1"/>
</dbReference>
<reference evidence="2" key="1">
    <citation type="journal article" date="2020" name="Nature">
        <title>Giant virus diversity and host interactions through global metagenomics.</title>
        <authorList>
            <person name="Schulz F."/>
            <person name="Roux S."/>
            <person name="Paez-Espino D."/>
            <person name="Jungbluth S."/>
            <person name="Walsh D.A."/>
            <person name="Denef V.J."/>
            <person name="McMahon K.D."/>
            <person name="Konstantinidis K.T."/>
            <person name="Eloe-Fadrosh E.A."/>
            <person name="Kyrpides N.C."/>
            <person name="Woyke T."/>
        </authorList>
    </citation>
    <scope>NUCLEOTIDE SEQUENCE</scope>
    <source>
        <strain evidence="2">GVMAG-S-3300013094-100</strain>
    </source>
</reference>
<feature type="domain" description="Protein kinase" evidence="1">
    <location>
        <begin position="7"/>
        <end position="339"/>
    </location>
</feature>
<evidence type="ECO:0000313" key="2">
    <source>
        <dbReference type="EMBL" id="QHU21173.1"/>
    </source>
</evidence>
<dbReference type="InterPro" id="IPR000719">
    <property type="entry name" value="Prot_kinase_dom"/>
</dbReference>
<dbReference type="PROSITE" id="PS00108">
    <property type="entry name" value="PROTEIN_KINASE_ST"/>
    <property type="match status" value="1"/>
</dbReference>
<dbReference type="EMBL" id="MN740983">
    <property type="protein sequence ID" value="QHU21173.1"/>
    <property type="molecule type" value="Genomic_DNA"/>
</dbReference>
<dbReference type="SUPFAM" id="SSF56112">
    <property type="entry name" value="Protein kinase-like (PK-like)"/>
    <property type="match status" value="1"/>
</dbReference>
<dbReference type="Pfam" id="PF07714">
    <property type="entry name" value="PK_Tyr_Ser-Thr"/>
    <property type="match status" value="1"/>
</dbReference>
<organism evidence="2">
    <name type="scientific">viral metagenome</name>
    <dbReference type="NCBI Taxonomy" id="1070528"/>
    <lineage>
        <taxon>unclassified sequences</taxon>
        <taxon>metagenomes</taxon>
        <taxon>organismal metagenomes</taxon>
    </lineage>
</organism>
<protein>
    <recommendedName>
        <fullName evidence="1">Protein kinase domain-containing protein</fullName>
    </recommendedName>
</protein>
<dbReference type="InterPro" id="IPR001245">
    <property type="entry name" value="Ser-Thr/Tyr_kinase_cat_dom"/>
</dbReference>
<dbReference type="AlphaFoldDB" id="A0A6C0KV95"/>
<dbReference type="InterPro" id="IPR011009">
    <property type="entry name" value="Kinase-like_dom_sf"/>
</dbReference>
<dbReference type="PROSITE" id="PS50011">
    <property type="entry name" value="PROTEIN_KINASE_DOM"/>
    <property type="match status" value="1"/>
</dbReference>
<dbReference type="Gene3D" id="1.10.510.10">
    <property type="entry name" value="Transferase(Phosphotransferase) domain 1"/>
    <property type="match status" value="1"/>
</dbReference>
<proteinExistence type="predicted"/>